<proteinExistence type="predicted"/>
<dbReference type="Gramene" id="AET6Gv20623200.1">
    <property type="protein sequence ID" value="AET6Gv20623200.1"/>
    <property type="gene ID" value="AET6Gv20623200"/>
</dbReference>
<feature type="compositionally biased region" description="Basic and acidic residues" evidence="1">
    <location>
        <begin position="71"/>
        <end position="84"/>
    </location>
</feature>
<keyword evidence="3" id="KW-1185">Reference proteome</keyword>
<feature type="compositionally biased region" description="Low complexity" evidence="1">
    <location>
        <begin position="46"/>
        <end position="58"/>
    </location>
</feature>
<accession>A0A453P697</accession>
<reference evidence="2" key="3">
    <citation type="journal article" date="2017" name="Nature">
        <title>Genome sequence of the progenitor of the wheat D genome Aegilops tauschii.</title>
        <authorList>
            <person name="Luo M.C."/>
            <person name="Gu Y.Q."/>
            <person name="Puiu D."/>
            <person name="Wang H."/>
            <person name="Twardziok S.O."/>
            <person name="Deal K.R."/>
            <person name="Huo N."/>
            <person name="Zhu T."/>
            <person name="Wang L."/>
            <person name="Wang Y."/>
            <person name="McGuire P.E."/>
            <person name="Liu S."/>
            <person name="Long H."/>
            <person name="Ramasamy R.K."/>
            <person name="Rodriguez J.C."/>
            <person name="Van S.L."/>
            <person name="Yuan L."/>
            <person name="Wang Z."/>
            <person name="Xia Z."/>
            <person name="Xiao L."/>
            <person name="Anderson O.D."/>
            <person name="Ouyang S."/>
            <person name="Liang Y."/>
            <person name="Zimin A.V."/>
            <person name="Pertea G."/>
            <person name="Qi P."/>
            <person name="Bennetzen J.L."/>
            <person name="Dai X."/>
            <person name="Dawson M.W."/>
            <person name="Muller H.G."/>
            <person name="Kugler K."/>
            <person name="Rivarola-Duarte L."/>
            <person name="Spannagl M."/>
            <person name="Mayer K.F.X."/>
            <person name="Lu F.H."/>
            <person name="Bevan M.W."/>
            <person name="Leroy P."/>
            <person name="Li P."/>
            <person name="You F.M."/>
            <person name="Sun Q."/>
            <person name="Liu Z."/>
            <person name="Lyons E."/>
            <person name="Wicker T."/>
            <person name="Salzberg S.L."/>
            <person name="Devos K.M."/>
            <person name="Dvorak J."/>
        </authorList>
    </citation>
    <scope>NUCLEOTIDE SEQUENCE [LARGE SCALE GENOMIC DNA]</scope>
    <source>
        <strain evidence="2">cv. AL8/78</strain>
    </source>
</reference>
<sequence>IYRCTSNVYASLAHNHKAIHDTRAQLRIGPNPELARARVRVLLLSRPLPHPVTHASAPRPRRHHATPPPPRRTDGRRAGRDGRVHLRRVLAVQVRARHRLPEQPRLPPRLHRLHRVLRRHL</sequence>
<feature type="region of interest" description="Disordered" evidence="1">
    <location>
        <begin position="46"/>
        <end position="84"/>
    </location>
</feature>
<dbReference type="AlphaFoldDB" id="A0A453P697"/>
<reference evidence="3" key="1">
    <citation type="journal article" date="2014" name="Science">
        <title>Ancient hybridizations among the ancestral genomes of bread wheat.</title>
        <authorList>
            <consortium name="International Wheat Genome Sequencing Consortium,"/>
            <person name="Marcussen T."/>
            <person name="Sandve S.R."/>
            <person name="Heier L."/>
            <person name="Spannagl M."/>
            <person name="Pfeifer M."/>
            <person name="Jakobsen K.S."/>
            <person name="Wulff B.B."/>
            <person name="Steuernagel B."/>
            <person name="Mayer K.F."/>
            <person name="Olsen O.A."/>
        </authorList>
    </citation>
    <scope>NUCLEOTIDE SEQUENCE [LARGE SCALE GENOMIC DNA]</scope>
    <source>
        <strain evidence="3">cv. AL8/78</strain>
    </source>
</reference>
<organism evidence="2 3">
    <name type="scientific">Aegilops tauschii subsp. strangulata</name>
    <name type="common">Goatgrass</name>
    <dbReference type="NCBI Taxonomy" id="200361"/>
    <lineage>
        <taxon>Eukaryota</taxon>
        <taxon>Viridiplantae</taxon>
        <taxon>Streptophyta</taxon>
        <taxon>Embryophyta</taxon>
        <taxon>Tracheophyta</taxon>
        <taxon>Spermatophyta</taxon>
        <taxon>Magnoliopsida</taxon>
        <taxon>Liliopsida</taxon>
        <taxon>Poales</taxon>
        <taxon>Poaceae</taxon>
        <taxon>BOP clade</taxon>
        <taxon>Pooideae</taxon>
        <taxon>Triticodae</taxon>
        <taxon>Triticeae</taxon>
        <taxon>Triticinae</taxon>
        <taxon>Aegilops</taxon>
    </lineage>
</organism>
<evidence type="ECO:0000256" key="1">
    <source>
        <dbReference type="SAM" id="MobiDB-lite"/>
    </source>
</evidence>
<evidence type="ECO:0000313" key="2">
    <source>
        <dbReference type="EnsemblPlants" id="AET6Gv20623200.1"/>
    </source>
</evidence>
<reference evidence="2" key="4">
    <citation type="submission" date="2019-03" db="UniProtKB">
        <authorList>
            <consortium name="EnsemblPlants"/>
        </authorList>
    </citation>
    <scope>IDENTIFICATION</scope>
</reference>
<dbReference type="EnsemblPlants" id="AET6Gv20623200.1">
    <property type="protein sequence ID" value="AET6Gv20623200.1"/>
    <property type="gene ID" value="AET6Gv20623200"/>
</dbReference>
<dbReference type="Proteomes" id="UP000015105">
    <property type="component" value="Chromosome 6D"/>
</dbReference>
<name>A0A453P697_AEGTS</name>
<reference evidence="2" key="5">
    <citation type="journal article" date="2021" name="G3 (Bethesda)">
        <title>Aegilops tauschii genome assembly Aet v5.0 features greater sequence contiguity and improved annotation.</title>
        <authorList>
            <person name="Wang L."/>
            <person name="Zhu T."/>
            <person name="Rodriguez J.C."/>
            <person name="Deal K.R."/>
            <person name="Dubcovsky J."/>
            <person name="McGuire P.E."/>
            <person name="Lux T."/>
            <person name="Spannagl M."/>
            <person name="Mayer K.F.X."/>
            <person name="Baldrich P."/>
            <person name="Meyers B.C."/>
            <person name="Huo N."/>
            <person name="Gu Y.Q."/>
            <person name="Zhou H."/>
            <person name="Devos K.M."/>
            <person name="Bennetzen J.L."/>
            <person name="Unver T."/>
            <person name="Budak H."/>
            <person name="Gulick P.J."/>
            <person name="Galiba G."/>
            <person name="Kalapos B."/>
            <person name="Nelson D.R."/>
            <person name="Li P."/>
            <person name="You F.M."/>
            <person name="Luo M.C."/>
            <person name="Dvorak J."/>
        </authorList>
    </citation>
    <scope>NUCLEOTIDE SEQUENCE [LARGE SCALE GENOMIC DNA]</scope>
    <source>
        <strain evidence="2">cv. AL8/78</strain>
    </source>
</reference>
<evidence type="ECO:0000313" key="3">
    <source>
        <dbReference type="Proteomes" id="UP000015105"/>
    </source>
</evidence>
<protein>
    <submittedName>
        <fullName evidence="2">Uncharacterized protein</fullName>
    </submittedName>
</protein>
<reference evidence="3" key="2">
    <citation type="journal article" date="2017" name="Nat. Plants">
        <title>The Aegilops tauschii genome reveals multiple impacts of transposons.</title>
        <authorList>
            <person name="Zhao G."/>
            <person name="Zou C."/>
            <person name="Li K."/>
            <person name="Wang K."/>
            <person name="Li T."/>
            <person name="Gao L."/>
            <person name="Zhang X."/>
            <person name="Wang H."/>
            <person name="Yang Z."/>
            <person name="Liu X."/>
            <person name="Jiang W."/>
            <person name="Mao L."/>
            <person name="Kong X."/>
            <person name="Jiao Y."/>
            <person name="Jia J."/>
        </authorList>
    </citation>
    <scope>NUCLEOTIDE SEQUENCE [LARGE SCALE GENOMIC DNA]</scope>
    <source>
        <strain evidence="3">cv. AL8/78</strain>
    </source>
</reference>